<dbReference type="InterPro" id="IPR039426">
    <property type="entry name" value="TonB-dep_rcpt-like"/>
</dbReference>
<dbReference type="EMBL" id="JACHXD010000013">
    <property type="protein sequence ID" value="MBB3121079.1"/>
    <property type="molecule type" value="Genomic_DNA"/>
</dbReference>
<evidence type="ECO:0000256" key="14">
    <source>
        <dbReference type="SAM" id="SignalP"/>
    </source>
</evidence>
<proteinExistence type="inferred from homology"/>
<feature type="signal peptide" evidence="14">
    <location>
        <begin position="1"/>
        <end position="26"/>
    </location>
</feature>
<evidence type="ECO:0000256" key="12">
    <source>
        <dbReference type="PROSITE-ProRule" id="PRU10144"/>
    </source>
</evidence>
<evidence type="ECO:0000256" key="11">
    <source>
        <dbReference type="PROSITE-ProRule" id="PRU01360"/>
    </source>
</evidence>
<evidence type="ECO:0000256" key="10">
    <source>
        <dbReference type="ARBA" id="ARBA00023237"/>
    </source>
</evidence>
<comment type="similarity">
    <text evidence="2 11 13">Belongs to the TonB-dependent receptor family.</text>
</comment>
<keyword evidence="10 11" id="KW-0998">Cell outer membrane</keyword>
<dbReference type="Gene3D" id="2.170.130.10">
    <property type="entry name" value="TonB-dependent receptor, plug domain"/>
    <property type="match status" value="1"/>
</dbReference>
<organism evidence="17 18">
    <name type="scientific">Pseudoduganella violacea</name>
    <dbReference type="NCBI Taxonomy" id="1715466"/>
    <lineage>
        <taxon>Bacteria</taxon>
        <taxon>Pseudomonadati</taxon>
        <taxon>Pseudomonadota</taxon>
        <taxon>Betaproteobacteria</taxon>
        <taxon>Burkholderiales</taxon>
        <taxon>Oxalobacteraceae</taxon>
        <taxon>Telluria group</taxon>
        <taxon>Pseudoduganella</taxon>
    </lineage>
</organism>
<protein>
    <submittedName>
        <fullName evidence="17">Iron complex outermembrane receptor protein</fullName>
    </submittedName>
</protein>
<dbReference type="PANTHER" id="PTHR47234:SF2">
    <property type="entry name" value="TONB-DEPENDENT RECEPTOR"/>
    <property type="match status" value="1"/>
</dbReference>
<evidence type="ECO:0000256" key="9">
    <source>
        <dbReference type="ARBA" id="ARBA00023170"/>
    </source>
</evidence>
<reference evidence="17 18" key="1">
    <citation type="submission" date="2020-08" db="EMBL/GenBank/DDBJ databases">
        <title>Genomic Encyclopedia of Type Strains, Phase III (KMG-III): the genomes of soil and plant-associated and newly described type strains.</title>
        <authorList>
            <person name="Whitman W."/>
        </authorList>
    </citation>
    <scope>NUCLEOTIDE SEQUENCE [LARGE SCALE GENOMIC DNA]</scope>
    <source>
        <strain evidence="17 18">CECT 8897</strain>
    </source>
</reference>
<keyword evidence="9 17" id="KW-0675">Receptor</keyword>
<evidence type="ECO:0000259" key="16">
    <source>
        <dbReference type="Pfam" id="PF07715"/>
    </source>
</evidence>
<keyword evidence="4 11" id="KW-1134">Transmembrane beta strand</keyword>
<evidence type="ECO:0000256" key="5">
    <source>
        <dbReference type="ARBA" id="ARBA00022692"/>
    </source>
</evidence>
<name>A0A7W5BDB2_9BURK</name>
<dbReference type="GO" id="GO:0009279">
    <property type="term" value="C:cell outer membrane"/>
    <property type="evidence" value="ECO:0007669"/>
    <property type="project" value="UniProtKB-SubCell"/>
</dbReference>
<keyword evidence="6 14" id="KW-0732">Signal</keyword>
<dbReference type="Gene3D" id="2.40.170.20">
    <property type="entry name" value="TonB-dependent receptor, beta-barrel domain"/>
    <property type="match status" value="1"/>
</dbReference>
<sequence length="960" mass="104166">MKHNLVLKQSVIAVALAVGGAQFAVAQQAAEPAVQKVFVTGSNIKRAEKEGSSPIQTVNAKQIAASGANTVAELLKTIPAFGSGASFDTSAGSFTSGAATASLRGMGSSSTLVLLNGRRITASAYADPNQGKSAVYDLNSIPVSALERVEIFKDGASAVYGSDAIAGVINFITKSDYRGLELSASVAANDDGEFGKRTVSGVWGFGDLEENRFNALISFDVSKRDSTNVYDQKDVENGLYRAINGRLNPYSSALSGSPFFYKEKTPGSKAFATTYADRANIVNRLDCDKSQQITGNAAAHILQATDPLIGRTFCNYDTNGFNEVQSAGKDANILSRFTLKLNDNLTAFAEAGYSRTERTYTGAPIAMRSTASSSIFTADGKPAQQYQLILPVGHVDNPFPDARSAVGLRMVNARGGSENLNESFRVLTGLKGTTGNWDWETGLLWNRSEREGTSYGRLHMPTLNRIVTEGRSIADTIKDPNVTRDIVNKGYAQVKQLDAKASTTLGKLPGGDIGLAIGGEFRKEEISLSPDALTASGQIIGVANTSLNGERNVRSAFVELRTPFLKNWEMDFAGRYDKYPGEKSFVPKVGSKWTISERVALRGSFAKGFRAPALLQVAPGGVQSFTSAIDYLRCPDGQKFLENGEKADCKKSFSSLSASTPDLKPEKSKSYSLGLILNPMKDLDVLVDWYRIKKTSETALIGAQAVIQNPGRYPTAAVIRDTNPATWVKDANGVVIPNSGPIQQVNRAWVNQGSTEVSGLDFEVAYRKSLGDWGRLTQNLSWSHLMEFRRAERPGFQAHNIAGSYGNYADRATNVDDNPRNRGSYSINWSKAVHSVTATVDYVGPVSLVTRWDNTTTYNPPVCYYGYNANGKLGEGGLEHYSEYFQGLNNCSVKSWTTVGVNYTYTGIKNLTLSFNVKNLFDKKAPYDPRYGDTTDFQGFDPQLHNGMGRYFRLSASYKF</sequence>
<dbReference type="PROSITE" id="PS52016">
    <property type="entry name" value="TONB_DEPENDENT_REC_3"/>
    <property type="match status" value="1"/>
</dbReference>
<evidence type="ECO:0000256" key="2">
    <source>
        <dbReference type="ARBA" id="ARBA00009810"/>
    </source>
</evidence>
<dbReference type="CDD" id="cd01347">
    <property type="entry name" value="ligand_gated_channel"/>
    <property type="match status" value="1"/>
</dbReference>
<evidence type="ECO:0000313" key="17">
    <source>
        <dbReference type="EMBL" id="MBB3121079.1"/>
    </source>
</evidence>
<dbReference type="Proteomes" id="UP000541535">
    <property type="component" value="Unassembled WGS sequence"/>
</dbReference>
<dbReference type="Pfam" id="PF00593">
    <property type="entry name" value="TonB_dep_Rec_b-barrel"/>
    <property type="match status" value="1"/>
</dbReference>
<evidence type="ECO:0000256" key="8">
    <source>
        <dbReference type="ARBA" id="ARBA00023136"/>
    </source>
</evidence>
<keyword evidence="5 11" id="KW-0812">Transmembrane</keyword>
<keyword evidence="18" id="KW-1185">Reference proteome</keyword>
<accession>A0A7W5BDB2</accession>
<dbReference type="InterPro" id="IPR037066">
    <property type="entry name" value="Plug_dom_sf"/>
</dbReference>
<evidence type="ECO:0000256" key="4">
    <source>
        <dbReference type="ARBA" id="ARBA00022452"/>
    </source>
</evidence>
<comment type="subcellular location">
    <subcellularLocation>
        <location evidence="1 11">Cell outer membrane</location>
        <topology evidence="1 11">Multi-pass membrane protein</topology>
    </subcellularLocation>
</comment>
<feature type="short sequence motif" description="TonB C-terminal box" evidence="12">
    <location>
        <begin position="943"/>
        <end position="960"/>
    </location>
</feature>
<keyword evidence="3 11" id="KW-0813">Transport</keyword>
<dbReference type="RefSeq" id="WP_183442815.1">
    <property type="nucleotide sequence ID" value="NZ_JACHXD010000013.1"/>
</dbReference>
<evidence type="ECO:0000313" key="18">
    <source>
        <dbReference type="Proteomes" id="UP000541535"/>
    </source>
</evidence>
<keyword evidence="8 11" id="KW-0472">Membrane</keyword>
<dbReference type="AlphaFoldDB" id="A0A7W5BDB2"/>
<dbReference type="Pfam" id="PF07715">
    <property type="entry name" value="Plug"/>
    <property type="match status" value="1"/>
</dbReference>
<dbReference type="PANTHER" id="PTHR47234">
    <property type="match status" value="1"/>
</dbReference>
<feature type="chain" id="PRO_5031113588" evidence="14">
    <location>
        <begin position="27"/>
        <end position="960"/>
    </location>
</feature>
<evidence type="ECO:0000256" key="7">
    <source>
        <dbReference type="ARBA" id="ARBA00023077"/>
    </source>
</evidence>
<comment type="caution">
    <text evidence="17">The sequence shown here is derived from an EMBL/GenBank/DDBJ whole genome shotgun (WGS) entry which is preliminary data.</text>
</comment>
<evidence type="ECO:0000259" key="15">
    <source>
        <dbReference type="Pfam" id="PF00593"/>
    </source>
</evidence>
<gene>
    <name evidence="17" type="ORF">FHS03_004152</name>
</gene>
<evidence type="ECO:0000256" key="6">
    <source>
        <dbReference type="ARBA" id="ARBA00022729"/>
    </source>
</evidence>
<dbReference type="InterPro" id="IPR036942">
    <property type="entry name" value="Beta-barrel_TonB_sf"/>
</dbReference>
<feature type="domain" description="TonB-dependent receptor plug" evidence="16">
    <location>
        <begin position="50"/>
        <end position="168"/>
    </location>
</feature>
<dbReference type="PROSITE" id="PS01156">
    <property type="entry name" value="TONB_DEPENDENT_REC_2"/>
    <property type="match status" value="1"/>
</dbReference>
<dbReference type="InterPro" id="IPR010917">
    <property type="entry name" value="TonB_rcpt_CS"/>
</dbReference>
<evidence type="ECO:0000256" key="1">
    <source>
        <dbReference type="ARBA" id="ARBA00004571"/>
    </source>
</evidence>
<evidence type="ECO:0000256" key="3">
    <source>
        <dbReference type="ARBA" id="ARBA00022448"/>
    </source>
</evidence>
<dbReference type="SUPFAM" id="SSF56935">
    <property type="entry name" value="Porins"/>
    <property type="match status" value="1"/>
</dbReference>
<evidence type="ECO:0000256" key="13">
    <source>
        <dbReference type="RuleBase" id="RU003357"/>
    </source>
</evidence>
<keyword evidence="7 13" id="KW-0798">TonB box</keyword>
<dbReference type="InterPro" id="IPR012910">
    <property type="entry name" value="Plug_dom"/>
</dbReference>
<feature type="domain" description="TonB-dependent receptor-like beta-barrel" evidence="15">
    <location>
        <begin position="433"/>
        <end position="920"/>
    </location>
</feature>
<dbReference type="InterPro" id="IPR000531">
    <property type="entry name" value="Beta-barrel_TonB"/>
</dbReference>